<evidence type="ECO:0000256" key="1">
    <source>
        <dbReference type="SAM" id="MobiDB-lite"/>
    </source>
</evidence>
<evidence type="ECO:0000313" key="6">
    <source>
        <dbReference type="Proteomes" id="UP000297248"/>
    </source>
</evidence>
<feature type="region of interest" description="Disordered" evidence="1">
    <location>
        <begin position="342"/>
        <end position="389"/>
    </location>
</feature>
<feature type="compositionally biased region" description="Pro residues" evidence="1">
    <location>
        <begin position="361"/>
        <end position="373"/>
    </location>
</feature>
<keyword evidence="2" id="KW-0472">Membrane</keyword>
<dbReference type="Proteomes" id="UP000583101">
    <property type="component" value="Unassembled WGS sequence"/>
</dbReference>
<comment type="caution">
    <text evidence="5">The sequence shown here is derived from an EMBL/GenBank/DDBJ whole genome shotgun (WGS) entry which is preliminary data.</text>
</comment>
<reference evidence="4 7" key="3">
    <citation type="submission" date="2020-08" db="EMBL/GenBank/DDBJ databases">
        <title>Genomic Encyclopedia of Type Strains, Phase IV (KMG-IV): sequencing the most valuable type-strain genomes for metagenomic binning, comparative biology and taxonomic classification.</title>
        <authorList>
            <person name="Goeker M."/>
        </authorList>
    </citation>
    <scope>NUCLEOTIDE SEQUENCE [LARGE SCALE GENOMIC DNA]</scope>
    <source>
        <strain evidence="4 7">DSM 100995</strain>
    </source>
</reference>
<dbReference type="AlphaFoldDB" id="A0A4Y8AI24"/>
<name>A0A4Y8AI24_9SPHI</name>
<reference evidence="5 6" key="1">
    <citation type="journal article" date="2016" name="Int. J. Syst. Evol. Microbiol.">
        <title>Proposal of Mucilaginibacter phyllosphaerae sp. nov. isolated from the phyllosphere of Galium album.</title>
        <authorList>
            <person name="Aydogan E.L."/>
            <person name="Busse H.J."/>
            <person name="Moser G."/>
            <person name="Muller C."/>
            <person name="Kampfer P."/>
            <person name="Glaeser S.P."/>
        </authorList>
    </citation>
    <scope>NUCLEOTIDE SEQUENCE [LARGE SCALE GENOMIC DNA]</scope>
    <source>
        <strain evidence="5 6">PP-F2FG21</strain>
    </source>
</reference>
<feature type="transmembrane region" description="Helical" evidence="2">
    <location>
        <begin position="210"/>
        <end position="230"/>
    </location>
</feature>
<reference evidence="5" key="2">
    <citation type="submission" date="2019-03" db="EMBL/GenBank/DDBJ databases">
        <authorList>
            <person name="Yan Y.-Q."/>
            <person name="Du Z.-J."/>
        </authorList>
    </citation>
    <scope>NUCLEOTIDE SEQUENCE</scope>
    <source>
        <strain evidence="5">PP-F2FG21</strain>
    </source>
</reference>
<dbReference type="EMBL" id="JACIEG010000001">
    <property type="protein sequence ID" value="MBB3968257.1"/>
    <property type="molecule type" value="Genomic_DNA"/>
</dbReference>
<evidence type="ECO:0000256" key="2">
    <source>
        <dbReference type="SAM" id="Phobius"/>
    </source>
</evidence>
<dbReference type="RefSeq" id="WP_134334576.1">
    <property type="nucleotide sequence ID" value="NZ_BMCZ01000001.1"/>
</dbReference>
<dbReference type="Proteomes" id="UP000297248">
    <property type="component" value="Unassembled WGS sequence"/>
</dbReference>
<evidence type="ECO:0000313" key="4">
    <source>
        <dbReference type="EMBL" id="MBB3968257.1"/>
    </source>
</evidence>
<keyword evidence="2" id="KW-1133">Transmembrane helix</keyword>
<feature type="transmembrane region" description="Helical" evidence="2">
    <location>
        <begin position="173"/>
        <end position="190"/>
    </location>
</feature>
<keyword evidence="3" id="KW-0732">Signal</keyword>
<accession>A0A4Y8AI24</accession>
<dbReference type="OrthoDB" id="795005at2"/>
<keyword evidence="2" id="KW-0812">Transmembrane</keyword>
<sequence>MKIPSNFPAIRQIIHAGLLTVFCLLCSIDSNAQTAVIRQQEKPVAVKDTVVKKPSVDTILSIRNIASGQDSVKTKEIIGIRIRTALPIDSFKMLFINGIQLSNTKPWKVSPQDGIIYFEMDTVVNDFLVKALKGNAFEKAIIPVRLGVGNGKKIYLEAAFATYIEVRQKIGKIWVIAMVIIIIALVILGLNRRVLKDDNNLYYSLSRTQLLYWTLILVASYLSICLATNTLPDIPASVLAIIGISVSTAAVSKVVDNHGKDGVAIDPDAKSEGWLIDILSDGSSINVQRLQSVIFNVFFGAVFIQKAFATNLLPDFDNNILLLLGISSGTYAGLKITEATKEQNAPAKQVGTDIADNGQLPTPPPPPPQPGAPVEPGSDAAGDNSGKNL</sequence>
<feature type="signal peptide" evidence="3">
    <location>
        <begin position="1"/>
        <end position="32"/>
    </location>
</feature>
<protein>
    <submittedName>
        <fullName evidence="5">Uncharacterized protein</fullName>
    </submittedName>
</protein>
<dbReference type="EMBL" id="SNQG01000001">
    <property type="protein sequence ID" value="TEW68736.1"/>
    <property type="molecule type" value="Genomic_DNA"/>
</dbReference>
<proteinExistence type="predicted"/>
<evidence type="ECO:0000313" key="5">
    <source>
        <dbReference type="EMBL" id="TEW68736.1"/>
    </source>
</evidence>
<feature type="chain" id="PRO_5043490046" evidence="3">
    <location>
        <begin position="33"/>
        <end position="389"/>
    </location>
</feature>
<keyword evidence="7" id="KW-1185">Reference proteome</keyword>
<evidence type="ECO:0000313" key="7">
    <source>
        <dbReference type="Proteomes" id="UP000583101"/>
    </source>
</evidence>
<evidence type="ECO:0000256" key="3">
    <source>
        <dbReference type="SAM" id="SignalP"/>
    </source>
</evidence>
<gene>
    <name evidence="5" type="ORF">E2R65_00805</name>
    <name evidence="4" type="ORF">GGR35_000843</name>
</gene>
<organism evidence="5 6">
    <name type="scientific">Mucilaginibacter phyllosphaerae</name>
    <dbReference type="NCBI Taxonomy" id="1812349"/>
    <lineage>
        <taxon>Bacteria</taxon>
        <taxon>Pseudomonadati</taxon>
        <taxon>Bacteroidota</taxon>
        <taxon>Sphingobacteriia</taxon>
        <taxon>Sphingobacteriales</taxon>
        <taxon>Sphingobacteriaceae</taxon>
        <taxon>Mucilaginibacter</taxon>
    </lineage>
</organism>